<dbReference type="Proteomes" id="UP000218267">
    <property type="component" value="Chromosome"/>
</dbReference>
<dbReference type="Pfam" id="PF07715">
    <property type="entry name" value="Plug"/>
    <property type="match status" value="1"/>
</dbReference>
<feature type="domain" description="Secretin/TonB short N-terminal" evidence="8">
    <location>
        <begin position="41"/>
        <end position="93"/>
    </location>
</feature>
<organism evidence="9 10">
    <name type="scientific">Labilibaculum antarcticum</name>
    <dbReference type="NCBI Taxonomy" id="1717717"/>
    <lineage>
        <taxon>Bacteria</taxon>
        <taxon>Pseudomonadati</taxon>
        <taxon>Bacteroidota</taxon>
        <taxon>Bacteroidia</taxon>
        <taxon>Marinilabiliales</taxon>
        <taxon>Marinifilaceae</taxon>
        <taxon>Labilibaculum</taxon>
    </lineage>
</organism>
<dbReference type="InterPro" id="IPR039426">
    <property type="entry name" value="TonB-dep_rcpt-like"/>
</dbReference>
<comment type="similarity">
    <text evidence="7">Belongs to the TonB-dependent receptor family.</text>
</comment>
<dbReference type="Pfam" id="PF07660">
    <property type="entry name" value="STN"/>
    <property type="match status" value="1"/>
</dbReference>
<evidence type="ECO:0000259" key="8">
    <source>
        <dbReference type="SMART" id="SM00965"/>
    </source>
</evidence>
<protein>
    <recommendedName>
        <fullName evidence="8">Secretin/TonB short N-terminal domain-containing protein</fullName>
    </recommendedName>
</protein>
<accession>A0A1Y1CPP0</accession>
<dbReference type="Gene3D" id="2.40.170.20">
    <property type="entry name" value="TonB-dependent receptor, beta-barrel domain"/>
    <property type="match status" value="1"/>
</dbReference>
<dbReference type="InterPro" id="IPR023996">
    <property type="entry name" value="TonB-dep_OMP_SusC/RagA"/>
</dbReference>
<dbReference type="Gene3D" id="2.60.40.1120">
    <property type="entry name" value="Carboxypeptidase-like, regulatory domain"/>
    <property type="match status" value="1"/>
</dbReference>
<comment type="subcellular location">
    <subcellularLocation>
        <location evidence="1 7">Cell outer membrane</location>
        <topology evidence="1 7">Multi-pass membrane protein</topology>
    </subcellularLocation>
</comment>
<keyword evidence="4 7" id="KW-0812">Transmembrane</keyword>
<dbReference type="Pfam" id="PF13715">
    <property type="entry name" value="CarbopepD_reg_2"/>
    <property type="match status" value="1"/>
</dbReference>
<reference evidence="9 10" key="1">
    <citation type="journal article" date="2018" name="Mar. Genomics">
        <title>Complete genome sequence of Marinifilaceae bacterium strain SPP2, isolated from the Antarctic marine sediment.</title>
        <authorList>
            <person name="Watanabe M."/>
            <person name="Kojima H."/>
            <person name="Fukui M."/>
        </authorList>
    </citation>
    <scope>NUCLEOTIDE SEQUENCE [LARGE SCALE GENOMIC DNA]</scope>
    <source>
        <strain evidence="9 10">SPP2</strain>
    </source>
</reference>
<dbReference type="InterPro" id="IPR012910">
    <property type="entry name" value="Plug_dom"/>
</dbReference>
<sequence>MFAFMLNVTATVYSQVGKVSLQLEDQEIADVLREIEEKTEYSFFYQREQIDVTRKVSVQVEEQSVKSVLDQIFEGENIQYHISKNNTVILLPKLEQDSKSLQGVKVTGQVSDKNGVTLPGVNVVIKGKDIGTITDINGNFSIVVEEGELLVFSFVGFSPQEVKVNAEVAINIILEEETIGLNEVVAIGYGSQRKRDLTGSVVSVNSEQLQSIPVASVGDALQGKAAGVQVISSGVPGNDVVFRIRGIGTINDNNPLLVIDDVPTSSGLNQLNMNDIESVQILKDASATAIYGSRGANGVIIITTKKGRLGKSSIDINYNYGIQEATKMVDVLNASQFASLHNEMMDNAGLAKNPANASPESLGKGTDWLDKLFSPESMHNLSLSFSGGNDKTKYYVSGSILDQKGIVTETGFKRYTVKFNLESKVLKNIRIGNNITLNHDKKYKGDYSVKNTMLALPTQAIFNEDGTYTGPKERPSWDGDITNPIGKAKLVETTTKGYNLLGSVFAEVDIIKGLKFKTNLGLQANFWDDRTWSPQYNWLPSPQEQSYLFQQSNKSITWNWDNTITYNKIINVDHRITLMAGTSAQENRFEFHNGSIQNFASDQTQQLANGISQPTVNGNASEWSLMSYIGRFNYVYSDKYMLTATIRRDGSSRFGSDNKWGTFPSASVAWRLSEENFLKDVKLIDDLKLRAGYGITGNQSIGNYSFASVFQTNKYNFNNNVVSAVVPDMMPNPNVQWESQKQTNIGLDATLFNQRVNLTIDGYIKNTEDMLVPMSVPISTGYSDINVPYINAGKIQNKGIEVNVSTRNMKGEFIWNTDFNFSYNKNEVKNLNDTIPMVTGNGFDFNFAVSRIAPGHPVNAFYGFITDGIFQTQAEVDAHAQQVPGLDPYNRTSAGDIRFKDLNSDGIIDDSDRTYMGNPTPELIFSMNNYFSYKGFDLNIFLQGVYGNEIFNANRIWNEGMAVAVNQSAETLNRWTGPNTSNSMPRAVFNDPNKNTRASDRWIEDGSYLRIKNISLGYTLPKTLISQIGLESLRLYVSGTNLYTFTKYKGFDPEVSANGIDHNIYPVTRTISMGVNVRF</sequence>
<evidence type="ECO:0000256" key="6">
    <source>
        <dbReference type="ARBA" id="ARBA00023237"/>
    </source>
</evidence>
<dbReference type="KEGG" id="mbas:ALGA_4115"/>
<dbReference type="AlphaFoldDB" id="A0A1Y1CPP0"/>
<evidence type="ECO:0000256" key="2">
    <source>
        <dbReference type="ARBA" id="ARBA00022448"/>
    </source>
</evidence>
<dbReference type="InterPro" id="IPR036942">
    <property type="entry name" value="Beta-barrel_TonB_sf"/>
</dbReference>
<dbReference type="Gene3D" id="2.170.130.10">
    <property type="entry name" value="TonB-dependent receptor, plug domain"/>
    <property type="match status" value="1"/>
</dbReference>
<name>A0A1Y1CPP0_9BACT</name>
<evidence type="ECO:0000256" key="3">
    <source>
        <dbReference type="ARBA" id="ARBA00022452"/>
    </source>
</evidence>
<keyword evidence="2 7" id="KW-0813">Transport</keyword>
<keyword evidence="3 7" id="KW-1134">Transmembrane beta strand</keyword>
<dbReference type="InterPro" id="IPR011662">
    <property type="entry name" value="Secretin/TonB_short_N"/>
</dbReference>
<dbReference type="InterPro" id="IPR037066">
    <property type="entry name" value="Plug_dom_sf"/>
</dbReference>
<dbReference type="GO" id="GO:0009279">
    <property type="term" value="C:cell outer membrane"/>
    <property type="evidence" value="ECO:0007669"/>
    <property type="project" value="UniProtKB-SubCell"/>
</dbReference>
<evidence type="ECO:0000256" key="1">
    <source>
        <dbReference type="ARBA" id="ARBA00004571"/>
    </source>
</evidence>
<dbReference type="InterPro" id="IPR008969">
    <property type="entry name" value="CarboxyPept-like_regulatory"/>
</dbReference>
<dbReference type="NCBIfam" id="TIGR04056">
    <property type="entry name" value="OMP_RagA_SusC"/>
    <property type="match status" value="1"/>
</dbReference>
<keyword evidence="10" id="KW-1185">Reference proteome</keyword>
<dbReference type="InterPro" id="IPR023997">
    <property type="entry name" value="TonB-dep_OMP_SusC/RagA_CS"/>
</dbReference>
<reference evidence="10" key="2">
    <citation type="journal article" date="2020" name="Antonie Van Leeuwenhoek">
        <title>Labilibaculum antarcticum sp. nov., a novel facultative anaerobic, psychrotorelant bacterium isolated from marine sediment of Antarctica.</title>
        <authorList>
            <person name="Watanabe M."/>
            <person name="Kojima H."/>
            <person name="Fukui M."/>
        </authorList>
    </citation>
    <scope>NUCLEOTIDE SEQUENCE [LARGE SCALE GENOMIC DNA]</scope>
    <source>
        <strain evidence="10">SPP2</strain>
    </source>
</reference>
<evidence type="ECO:0000256" key="7">
    <source>
        <dbReference type="PROSITE-ProRule" id="PRU01360"/>
    </source>
</evidence>
<keyword evidence="5 7" id="KW-0472">Membrane</keyword>
<evidence type="ECO:0000256" key="5">
    <source>
        <dbReference type="ARBA" id="ARBA00023136"/>
    </source>
</evidence>
<evidence type="ECO:0000256" key="4">
    <source>
        <dbReference type="ARBA" id="ARBA00022692"/>
    </source>
</evidence>
<evidence type="ECO:0000313" key="9">
    <source>
        <dbReference type="EMBL" id="BAX82406.1"/>
    </source>
</evidence>
<dbReference type="Gene3D" id="3.55.50.30">
    <property type="match status" value="1"/>
</dbReference>
<dbReference type="SMART" id="SM00965">
    <property type="entry name" value="STN"/>
    <property type="match status" value="1"/>
</dbReference>
<evidence type="ECO:0000313" key="10">
    <source>
        <dbReference type="Proteomes" id="UP000218267"/>
    </source>
</evidence>
<dbReference type="EMBL" id="AP018042">
    <property type="protein sequence ID" value="BAX82406.1"/>
    <property type="molecule type" value="Genomic_DNA"/>
</dbReference>
<dbReference type="SUPFAM" id="SSF49464">
    <property type="entry name" value="Carboxypeptidase regulatory domain-like"/>
    <property type="match status" value="1"/>
</dbReference>
<gene>
    <name evidence="9" type="ORF">ALGA_4115</name>
</gene>
<dbReference type="PROSITE" id="PS52016">
    <property type="entry name" value="TONB_DEPENDENT_REC_3"/>
    <property type="match status" value="1"/>
</dbReference>
<dbReference type="SUPFAM" id="SSF56935">
    <property type="entry name" value="Porins"/>
    <property type="match status" value="1"/>
</dbReference>
<dbReference type="NCBIfam" id="TIGR04057">
    <property type="entry name" value="SusC_RagA_signa"/>
    <property type="match status" value="1"/>
</dbReference>
<proteinExistence type="inferred from homology"/>
<keyword evidence="6 7" id="KW-0998">Cell outer membrane</keyword>